<reference evidence="2 3" key="1">
    <citation type="submission" date="2016-09" db="EMBL/GenBank/DDBJ databases">
        <title>Complete genome sequence of Deltia acidovorans CM13 isolated from murine proximal colonic tissue.</title>
        <authorList>
            <person name="Saffarian A."/>
        </authorList>
    </citation>
    <scope>NUCLEOTIDE SEQUENCE [LARGE SCALE GENOMIC DNA]</scope>
    <source>
        <strain evidence="2 3">CM13</strain>
    </source>
</reference>
<keyword evidence="3" id="KW-1185">Reference proteome</keyword>
<evidence type="ECO:0000259" key="1">
    <source>
        <dbReference type="Pfam" id="PF16778"/>
    </source>
</evidence>
<dbReference type="Proteomes" id="UP000095607">
    <property type="component" value="Chromosome"/>
</dbReference>
<organism evidence="2 3">
    <name type="scientific">Delftia tsuruhatensis</name>
    <dbReference type="NCBI Taxonomy" id="180282"/>
    <lineage>
        <taxon>Bacteria</taxon>
        <taxon>Pseudomonadati</taxon>
        <taxon>Pseudomonadota</taxon>
        <taxon>Betaproteobacteria</taxon>
        <taxon>Burkholderiales</taxon>
        <taxon>Comamonadaceae</taxon>
        <taxon>Delftia</taxon>
    </lineage>
</organism>
<gene>
    <name evidence="2" type="ORF">BI380_03265</name>
</gene>
<evidence type="ECO:0000313" key="3">
    <source>
        <dbReference type="Proteomes" id="UP000095607"/>
    </source>
</evidence>
<feature type="domain" description="Phage tail assembly chaperone-like" evidence="1">
    <location>
        <begin position="7"/>
        <end position="65"/>
    </location>
</feature>
<evidence type="ECO:0000313" key="2">
    <source>
        <dbReference type="EMBL" id="AOV05783.1"/>
    </source>
</evidence>
<dbReference type="Pfam" id="PF16778">
    <property type="entry name" value="Phage_tail_APC"/>
    <property type="match status" value="1"/>
</dbReference>
<sequence length="65" mass="7233">MDDSLAWSAVRGQRDARLAACDWVTLRAQETGEPMPAPWLAYRQALRDITDQPDPLAIVWPTAPA</sequence>
<proteinExistence type="predicted"/>
<protein>
    <recommendedName>
        <fullName evidence="1">Phage tail assembly chaperone-like domain-containing protein</fullName>
    </recommendedName>
</protein>
<dbReference type="Gene3D" id="6.10.140.1310">
    <property type="match status" value="1"/>
</dbReference>
<dbReference type="EMBL" id="CP017420">
    <property type="protein sequence ID" value="AOV05783.1"/>
    <property type="molecule type" value="Genomic_DNA"/>
</dbReference>
<accession>A0ABN4SR43</accession>
<name>A0ABN4SR43_9BURK</name>
<dbReference type="InterPro" id="IPR031893">
    <property type="entry name" value="Phage_tail_APC"/>
</dbReference>